<dbReference type="Gene3D" id="3.40.50.11310">
    <property type="entry name" value="Bacterial phosphonate metabolism protein PhnH"/>
    <property type="match status" value="1"/>
</dbReference>
<dbReference type="InterPro" id="IPR038058">
    <property type="entry name" value="PhnH-like_sp"/>
</dbReference>
<organism evidence="1 2">
    <name type="scientific">Nitratireductor aquibiodomus</name>
    <dbReference type="NCBI Taxonomy" id="204799"/>
    <lineage>
        <taxon>Bacteria</taxon>
        <taxon>Pseudomonadati</taxon>
        <taxon>Pseudomonadota</taxon>
        <taxon>Alphaproteobacteria</taxon>
        <taxon>Hyphomicrobiales</taxon>
        <taxon>Phyllobacteriaceae</taxon>
        <taxon>Nitratireductor</taxon>
    </lineage>
</organism>
<evidence type="ECO:0000313" key="2">
    <source>
        <dbReference type="Proteomes" id="UP000199064"/>
    </source>
</evidence>
<dbReference type="Pfam" id="PF05845">
    <property type="entry name" value="PhnH"/>
    <property type="match status" value="1"/>
</dbReference>
<gene>
    <name evidence="1" type="ORF">SAMN05216452_2880</name>
</gene>
<dbReference type="AlphaFoldDB" id="A0A1H4LKI7"/>
<accession>A0A1H4LKI7</accession>
<keyword evidence="2" id="KW-1185">Reference proteome</keyword>
<dbReference type="InterPro" id="IPR008772">
    <property type="entry name" value="Phosphonate_metab_PhnH"/>
</dbReference>
<dbReference type="GO" id="GO:0019634">
    <property type="term" value="P:organic phosphonate metabolic process"/>
    <property type="evidence" value="ECO:0007669"/>
    <property type="project" value="InterPro"/>
</dbReference>
<dbReference type="SUPFAM" id="SSF159709">
    <property type="entry name" value="PhnH-like"/>
    <property type="match status" value="1"/>
</dbReference>
<dbReference type="RefSeq" id="WP_090329241.1">
    <property type="nucleotide sequence ID" value="NZ_FNSL01000001.1"/>
</dbReference>
<protein>
    <submittedName>
        <fullName evidence="1">Alpha-D-ribose 1-methylphosphonate 5-triphosphate synthase subunit PhnH</fullName>
    </submittedName>
</protein>
<dbReference type="NCBIfam" id="TIGR03292">
    <property type="entry name" value="PhnH_redo"/>
    <property type="match status" value="1"/>
</dbReference>
<reference evidence="2" key="1">
    <citation type="submission" date="2016-10" db="EMBL/GenBank/DDBJ databases">
        <authorList>
            <person name="Varghese N."/>
            <person name="Submissions S."/>
        </authorList>
    </citation>
    <scope>NUCLEOTIDE SEQUENCE [LARGE SCALE GENOMIC DNA]</scope>
    <source>
        <strain evidence="2">ES.061</strain>
    </source>
</reference>
<dbReference type="PIRSF" id="PIRSF020680">
    <property type="entry name" value="PhnH"/>
    <property type="match status" value="1"/>
</dbReference>
<sequence>MTLDSIAIEGGFQNPVFDAQTIFRAVMQAMAEPGTIHKGVALARPPAPLTPEAAAVALALCDQDTPIWLDPILADDDAVCAWLAFHTGAPIANTPADAHFVFSADPEHLIGLENFAQGSQEYPDRSATLVLQVSDLSGGEELVLQGPGIESEARLAPHPLPRHFARQWAQNHARFPRGIDLILVSREGLAALPRSTRITSQEA</sequence>
<dbReference type="Proteomes" id="UP000199064">
    <property type="component" value="Unassembled WGS sequence"/>
</dbReference>
<proteinExistence type="predicted"/>
<dbReference type="EMBL" id="FNSL01000001">
    <property type="protein sequence ID" value="SEB71289.1"/>
    <property type="molecule type" value="Genomic_DNA"/>
</dbReference>
<evidence type="ECO:0000313" key="1">
    <source>
        <dbReference type="EMBL" id="SEB71289.1"/>
    </source>
</evidence>
<name>A0A1H4LKI7_9HYPH</name>